<name>A0A9D1K2Z0_9BACT</name>
<comment type="caution">
    <text evidence="1">The sequence shown here is derived from an EMBL/GenBank/DDBJ whole genome shotgun (WGS) entry which is preliminary data.</text>
</comment>
<evidence type="ECO:0000313" key="2">
    <source>
        <dbReference type="Proteomes" id="UP000824139"/>
    </source>
</evidence>
<sequence>MNIGFIPIDNRPVCCTLAQDIAAIDSSIKFYIPPREFLGGLKKNADYEAIFSWLKNLPALEALVVSLDSIAYGGLIPSRRCPESFEEIKTRILKFKEILAPQNAKIYAFSSIMRISNNNVNEEEKEYWSRWGKRIFDYSYQTHKLGCESCISNGIPSEILDDYLNIRKRNFEINKLYLEWQKEGFFDTLIFSKDDCAEYGFNVQEARALETLGGFTKTGADEIPLTLLARAIRAEKTLKIAPIFTEPDCKDLISNYEDVSIENSVKGQLELAGCEITTPEQADILLYINNFRERQGEIVMKIPTEAFNGKWQTPQKPYMIADVRFANGADNAFVKQVLTKPADKNFFGYAAWNTSANTLGSLICAAKVKFFAQEYNHEAFLKLQMTRLLDDWAYQANCRQNLSSPDPKALSEMILPYKKQAENFLQKDFETSYKFPWNRLFEVEIEFN</sequence>
<proteinExistence type="predicted"/>
<dbReference type="InterPro" id="IPR025394">
    <property type="entry name" value="DUF4127"/>
</dbReference>
<accession>A0A9D1K2Z0</accession>
<gene>
    <name evidence="1" type="ORF">IAD41_00945</name>
</gene>
<protein>
    <submittedName>
        <fullName evidence="1">DUF4127 family protein</fullName>
    </submittedName>
</protein>
<dbReference type="Pfam" id="PF13552">
    <property type="entry name" value="DUF4127"/>
    <property type="match status" value="1"/>
</dbReference>
<dbReference type="EMBL" id="DVJO01000022">
    <property type="protein sequence ID" value="HIS82162.1"/>
    <property type="molecule type" value="Genomic_DNA"/>
</dbReference>
<dbReference type="AlphaFoldDB" id="A0A9D1K2Z0"/>
<organism evidence="1 2">
    <name type="scientific">Candidatus Scatenecus faecavium</name>
    <dbReference type="NCBI Taxonomy" id="2840915"/>
    <lineage>
        <taxon>Bacteria</taxon>
        <taxon>Candidatus Scatenecus</taxon>
    </lineage>
</organism>
<reference evidence="1" key="2">
    <citation type="journal article" date="2021" name="PeerJ">
        <title>Extensive microbial diversity within the chicken gut microbiome revealed by metagenomics and culture.</title>
        <authorList>
            <person name="Gilroy R."/>
            <person name="Ravi A."/>
            <person name="Getino M."/>
            <person name="Pursley I."/>
            <person name="Horton D.L."/>
            <person name="Alikhan N.F."/>
            <person name="Baker D."/>
            <person name="Gharbi K."/>
            <person name="Hall N."/>
            <person name="Watson M."/>
            <person name="Adriaenssens E.M."/>
            <person name="Foster-Nyarko E."/>
            <person name="Jarju S."/>
            <person name="Secka A."/>
            <person name="Antonio M."/>
            <person name="Oren A."/>
            <person name="Chaudhuri R.R."/>
            <person name="La Ragione R."/>
            <person name="Hildebrand F."/>
            <person name="Pallen M.J."/>
        </authorList>
    </citation>
    <scope>NUCLEOTIDE SEQUENCE</scope>
    <source>
        <strain evidence="1">CHK152-2994</strain>
    </source>
</reference>
<dbReference type="Proteomes" id="UP000824139">
    <property type="component" value="Unassembled WGS sequence"/>
</dbReference>
<reference evidence="1" key="1">
    <citation type="submission" date="2020-10" db="EMBL/GenBank/DDBJ databases">
        <authorList>
            <person name="Gilroy R."/>
        </authorList>
    </citation>
    <scope>NUCLEOTIDE SEQUENCE</scope>
    <source>
        <strain evidence="1">CHK152-2994</strain>
    </source>
</reference>
<evidence type="ECO:0000313" key="1">
    <source>
        <dbReference type="EMBL" id="HIS82162.1"/>
    </source>
</evidence>